<proteinExistence type="predicted"/>
<protein>
    <submittedName>
        <fullName evidence="2">Uncharacterized protein</fullName>
    </submittedName>
</protein>
<reference evidence="2" key="1">
    <citation type="submission" date="2021-06" db="EMBL/GenBank/DDBJ databases">
        <authorList>
            <person name="Hodson N. C."/>
            <person name="Mongue J. A."/>
            <person name="Jaron S. K."/>
        </authorList>
    </citation>
    <scope>NUCLEOTIDE SEQUENCE</scope>
</reference>
<keyword evidence="3" id="KW-1185">Reference proteome</keyword>
<feature type="non-terminal residue" evidence="2">
    <location>
        <position position="1"/>
    </location>
</feature>
<dbReference type="AlphaFoldDB" id="A0A8J2K5I7"/>
<name>A0A8J2K5I7_9HEXA</name>
<accession>A0A8J2K5I7</accession>
<dbReference type="Proteomes" id="UP000708208">
    <property type="component" value="Unassembled WGS sequence"/>
</dbReference>
<evidence type="ECO:0000313" key="3">
    <source>
        <dbReference type="Proteomes" id="UP000708208"/>
    </source>
</evidence>
<feature type="compositionally biased region" description="Basic residues" evidence="1">
    <location>
        <begin position="27"/>
        <end position="36"/>
    </location>
</feature>
<evidence type="ECO:0000256" key="1">
    <source>
        <dbReference type="SAM" id="MobiDB-lite"/>
    </source>
</evidence>
<gene>
    <name evidence="2" type="ORF">AFUS01_LOCUS21116</name>
</gene>
<evidence type="ECO:0000313" key="2">
    <source>
        <dbReference type="EMBL" id="CAG7732612.1"/>
    </source>
</evidence>
<organism evidence="2 3">
    <name type="scientific">Allacma fusca</name>
    <dbReference type="NCBI Taxonomy" id="39272"/>
    <lineage>
        <taxon>Eukaryota</taxon>
        <taxon>Metazoa</taxon>
        <taxon>Ecdysozoa</taxon>
        <taxon>Arthropoda</taxon>
        <taxon>Hexapoda</taxon>
        <taxon>Collembola</taxon>
        <taxon>Symphypleona</taxon>
        <taxon>Sminthuridae</taxon>
        <taxon>Allacma</taxon>
    </lineage>
</organism>
<sequence length="42" mass="4743">GSANICVEPVQQSEKGEQPFRNGPIRKFWRRTHGGRRSAPAH</sequence>
<dbReference type="EMBL" id="CAJVCH010234699">
    <property type="protein sequence ID" value="CAG7732612.1"/>
    <property type="molecule type" value="Genomic_DNA"/>
</dbReference>
<comment type="caution">
    <text evidence="2">The sequence shown here is derived from an EMBL/GenBank/DDBJ whole genome shotgun (WGS) entry which is preliminary data.</text>
</comment>
<feature type="region of interest" description="Disordered" evidence="1">
    <location>
        <begin position="1"/>
        <end position="42"/>
    </location>
</feature>